<name>U1MNL2_9MICO</name>
<gene>
    <name evidence="2" type="ORF">L332_03325</name>
</gene>
<evidence type="ECO:0000313" key="2">
    <source>
        <dbReference type="EMBL" id="ERG63486.1"/>
    </source>
</evidence>
<dbReference type="EMBL" id="ASHR01000031">
    <property type="protein sequence ID" value="ERG63486.1"/>
    <property type="molecule type" value="Genomic_DNA"/>
</dbReference>
<comment type="caution">
    <text evidence="2">The sequence shown here is derived from an EMBL/GenBank/DDBJ whole genome shotgun (WGS) entry which is preliminary data.</text>
</comment>
<organism evidence="2 3">
    <name type="scientific">Agrococcus pavilionensis RW1</name>
    <dbReference type="NCBI Taxonomy" id="1330458"/>
    <lineage>
        <taxon>Bacteria</taxon>
        <taxon>Bacillati</taxon>
        <taxon>Actinomycetota</taxon>
        <taxon>Actinomycetes</taxon>
        <taxon>Micrococcales</taxon>
        <taxon>Microbacteriaceae</taxon>
        <taxon>Agrococcus</taxon>
    </lineage>
</organism>
<protein>
    <submittedName>
        <fullName evidence="2">Uncharacterized protein</fullName>
    </submittedName>
</protein>
<accession>U1MNL2</accession>
<feature type="compositionally biased region" description="Gly residues" evidence="1">
    <location>
        <begin position="27"/>
        <end position="36"/>
    </location>
</feature>
<proteinExistence type="predicted"/>
<evidence type="ECO:0000313" key="3">
    <source>
        <dbReference type="Proteomes" id="UP000016462"/>
    </source>
</evidence>
<dbReference type="AlphaFoldDB" id="U1MNL2"/>
<dbReference type="Proteomes" id="UP000016462">
    <property type="component" value="Unassembled WGS sequence"/>
</dbReference>
<feature type="region of interest" description="Disordered" evidence="1">
    <location>
        <begin position="1"/>
        <end position="37"/>
    </location>
</feature>
<reference evidence="2 3" key="1">
    <citation type="journal article" date="2013" name="Genome Announc.">
        <title>First draft genome sequence from a member of the genus agrococcus, isolated from modern microbialites.</title>
        <authorList>
            <person name="White R.A.III."/>
            <person name="Grassa C.J."/>
            <person name="Suttle C.A."/>
        </authorList>
    </citation>
    <scope>NUCLEOTIDE SEQUENCE [LARGE SCALE GENOMIC DNA]</scope>
    <source>
        <strain evidence="2 3">RW1</strain>
    </source>
</reference>
<evidence type="ECO:0000256" key="1">
    <source>
        <dbReference type="SAM" id="MobiDB-lite"/>
    </source>
</evidence>
<sequence length="55" mass="5698">MNILSRLRSAVSGRRTGGAARGRRSTGMGGAAGARGRGSLLSSALGWISGRNRRR</sequence>
<keyword evidence="3" id="KW-1185">Reference proteome</keyword>